<organism evidence="1 2">
    <name type="scientific">Chitinimonas prasina</name>
    <dbReference type="NCBI Taxonomy" id="1434937"/>
    <lineage>
        <taxon>Bacteria</taxon>
        <taxon>Pseudomonadati</taxon>
        <taxon>Pseudomonadota</taxon>
        <taxon>Betaproteobacteria</taxon>
        <taxon>Neisseriales</taxon>
        <taxon>Chitinibacteraceae</taxon>
        <taxon>Chitinimonas</taxon>
    </lineage>
</organism>
<gene>
    <name evidence="1" type="ORF">GCM10007907_23840</name>
</gene>
<dbReference type="SUPFAM" id="SSF47240">
    <property type="entry name" value="Ferritin-like"/>
    <property type="match status" value="1"/>
</dbReference>
<dbReference type="RefSeq" id="WP_284196688.1">
    <property type="nucleotide sequence ID" value="NZ_BSOG01000002.1"/>
</dbReference>
<dbReference type="EMBL" id="BSOG01000002">
    <property type="protein sequence ID" value="GLR13594.1"/>
    <property type="molecule type" value="Genomic_DNA"/>
</dbReference>
<dbReference type="InterPro" id="IPR009078">
    <property type="entry name" value="Ferritin-like_SF"/>
</dbReference>
<comment type="caution">
    <text evidence="1">The sequence shown here is derived from an EMBL/GenBank/DDBJ whole genome shotgun (WGS) entry which is preliminary data.</text>
</comment>
<proteinExistence type="predicted"/>
<name>A0ABQ5YI28_9NEIS</name>
<evidence type="ECO:0000313" key="1">
    <source>
        <dbReference type="EMBL" id="GLR13594.1"/>
    </source>
</evidence>
<evidence type="ECO:0000313" key="2">
    <source>
        <dbReference type="Proteomes" id="UP001156706"/>
    </source>
</evidence>
<evidence type="ECO:0008006" key="3">
    <source>
        <dbReference type="Google" id="ProtNLM"/>
    </source>
</evidence>
<protein>
    <recommendedName>
        <fullName evidence="3">Ferritin-like domain-containing protein</fullName>
    </recommendedName>
</protein>
<dbReference type="Proteomes" id="UP001156706">
    <property type="component" value="Unassembled WGS sequence"/>
</dbReference>
<sequence length="292" mass="32083">MSTLEQVCRKLATRLPANNVAAQSASLATLWPAEFFRLPATVFWQQATTAQRDQLLYLCASTLLREALGIERTAMDYCAHRVLATQDALEKQVYSLTGADEARHYHWLCSIADPPTIAAEPDSFTRFLQRLVAEGSPHTQSYLLQIILEGWGIHHYQRLARHANDAAVSAVMNGIAQDEALHYAAGVAHFDATRLDEAERGFVRAALAELCAMLACGPLSVLGVVETVAGGFDDATRMQTLVALAEPAQTEEKLQQLARYIRHSGMEAEADWLAKQGLLSPMPAEVGLRYYG</sequence>
<reference evidence="2" key="1">
    <citation type="journal article" date="2019" name="Int. J. Syst. Evol. Microbiol.">
        <title>The Global Catalogue of Microorganisms (GCM) 10K type strain sequencing project: providing services to taxonomists for standard genome sequencing and annotation.</title>
        <authorList>
            <consortium name="The Broad Institute Genomics Platform"/>
            <consortium name="The Broad Institute Genome Sequencing Center for Infectious Disease"/>
            <person name="Wu L."/>
            <person name="Ma J."/>
        </authorList>
    </citation>
    <scope>NUCLEOTIDE SEQUENCE [LARGE SCALE GENOMIC DNA]</scope>
    <source>
        <strain evidence="2">NBRC 110044</strain>
    </source>
</reference>
<accession>A0ABQ5YI28</accession>
<keyword evidence="2" id="KW-1185">Reference proteome</keyword>
<dbReference type="CDD" id="cd00657">
    <property type="entry name" value="Ferritin_like"/>
    <property type="match status" value="1"/>
</dbReference>